<keyword evidence="2" id="KW-0479">Metal-binding</keyword>
<dbReference type="EMBL" id="MZGX01000034">
    <property type="protein sequence ID" value="OPX42084.1"/>
    <property type="molecule type" value="Genomic_DNA"/>
</dbReference>
<evidence type="ECO:0000313" key="6">
    <source>
        <dbReference type="EMBL" id="OPX42084.1"/>
    </source>
</evidence>
<dbReference type="Proteomes" id="UP000191554">
    <property type="component" value="Unassembled WGS sequence"/>
</dbReference>
<dbReference type="GO" id="GO:0051539">
    <property type="term" value="F:4 iron, 4 sulfur cluster binding"/>
    <property type="evidence" value="ECO:0007669"/>
    <property type="project" value="UniProtKB-KW"/>
</dbReference>
<name>A0A1V4SE38_RUMHU</name>
<keyword evidence="4" id="KW-0411">Iron-sulfur</keyword>
<evidence type="ECO:0000256" key="3">
    <source>
        <dbReference type="ARBA" id="ARBA00023004"/>
    </source>
</evidence>
<reference evidence="6 7" key="1">
    <citation type="submission" date="2017-03" db="EMBL/GenBank/DDBJ databases">
        <title>Genome sequence of Clostridium hungatei DSM 14427.</title>
        <authorList>
            <person name="Poehlein A."/>
            <person name="Daniel R."/>
        </authorList>
    </citation>
    <scope>NUCLEOTIDE SEQUENCE [LARGE SCALE GENOMIC DNA]</scope>
    <source>
        <strain evidence="6 7">DSM 14427</strain>
    </source>
</reference>
<dbReference type="Gene3D" id="3.30.70.3270">
    <property type="match status" value="1"/>
</dbReference>
<comment type="caution">
    <text evidence="6">The sequence shown here is derived from an EMBL/GenBank/DDBJ whole genome shotgun (WGS) entry which is preliminary data.</text>
</comment>
<protein>
    <submittedName>
        <fullName evidence="6">NAD(P)H-quinone oxidoreductase subunit I</fullName>
        <ecNumber evidence="6">1.6.5.-</ecNumber>
    </submittedName>
</protein>
<dbReference type="SUPFAM" id="SSF46548">
    <property type="entry name" value="alpha-helical ferredoxin"/>
    <property type="match status" value="1"/>
</dbReference>
<dbReference type="InterPro" id="IPR017900">
    <property type="entry name" value="4Fe4S_Fe_S_CS"/>
</dbReference>
<dbReference type="InterPro" id="IPR017896">
    <property type="entry name" value="4Fe4S_Fe-S-bd"/>
</dbReference>
<keyword evidence="7" id="KW-1185">Reference proteome</keyword>
<feature type="domain" description="4Fe-4S ferredoxin-type" evidence="5">
    <location>
        <begin position="34"/>
        <end position="64"/>
    </location>
</feature>
<dbReference type="PROSITE" id="PS51379">
    <property type="entry name" value="4FE4S_FER_2"/>
    <property type="match status" value="2"/>
</dbReference>
<evidence type="ECO:0000256" key="4">
    <source>
        <dbReference type="ARBA" id="ARBA00023014"/>
    </source>
</evidence>
<keyword evidence="6" id="KW-0560">Oxidoreductase</keyword>
<dbReference type="OrthoDB" id="9803192at2"/>
<feature type="domain" description="4Fe-4S ferredoxin-type" evidence="5">
    <location>
        <begin position="66"/>
        <end position="95"/>
    </location>
</feature>
<evidence type="ECO:0000256" key="2">
    <source>
        <dbReference type="ARBA" id="ARBA00022723"/>
    </source>
</evidence>
<dbReference type="EC" id="1.6.5.-" evidence="6"/>
<dbReference type="Pfam" id="PF13187">
    <property type="entry name" value="Fer4_9"/>
    <property type="match status" value="1"/>
</dbReference>
<dbReference type="RefSeq" id="WP_080066453.1">
    <property type="nucleotide sequence ID" value="NZ_MZGX01000034.1"/>
</dbReference>
<evidence type="ECO:0000256" key="1">
    <source>
        <dbReference type="ARBA" id="ARBA00022485"/>
    </source>
</evidence>
<gene>
    <name evidence="6" type="primary">ndhI_4</name>
    <name evidence="6" type="ORF">CLHUN_39890</name>
</gene>
<dbReference type="InterPro" id="IPR010226">
    <property type="entry name" value="NADH_quinone_OxRdtase_chainI"/>
</dbReference>
<sequence length="125" mass="13913">MLKMVENVFKNLVSKPATRMYPFEKREPFKDSRGQIEGCEIDKCIFCGICQRKCPANAIVVNKAEKSWEINQFKCVICNACVEVCPKKCIVASASHKTASAVKESLKIVQAEKPVEVEDASKVTA</sequence>
<keyword evidence="1" id="KW-0004">4Fe-4S</keyword>
<dbReference type="GO" id="GO:0016651">
    <property type="term" value="F:oxidoreductase activity, acting on NAD(P)H"/>
    <property type="evidence" value="ECO:0007669"/>
    <property type="project" value="InterPro"/>
</dbReference>
<organism evidence="6 7">
    <name type="scientific">Ruminiclostridium hungatei</name>
    <name type="common">Clostridium hungatei</name>
    <dbReference type="NCBI Taxonomy" id="48256"/>
    <lineage>
        <taxon>Bacteria</taxon>
        <taxon>Bacillati</taxon>
        <taxon>Bacillota</taxon>
        <taxon>Clostridia</taxon>
        <taxon>Eubacteriales</taxon>
        <taxon>Oscillospiraceae</taxon>
        <taxon>Ruminiclostridium</taxon>
    </lineage>
</organism>
<proteinExistence type="predicted"/>
<dbReference type="GO" id="GO:0046872">
    <property type="term" value="F:metal ion binding"/>
    <property type="evidence" value="ECO:0007669"/>
    <property type="project" value="UniProtKB-KW"/>
</dbReference>
<dbReference type="PROSITE" id="PS00198">
    <property type="entry name" value="4FE4S_FER_1"/>
    <property type="match status" value="2"/>
</dbReference>
<evidence type="ECO:0000313" key="7">
    <source>
        <dbReference type="Proteomes" id="UP000191554"/>
    </source>
</evidence>
<dbReference type="PANTHER" id="PTHR10849">
    <property type="entry name" value="NADH DEHYDROGENASE UBIQUINONE IRON-SULFUR PROTEIN 8, MITOCHONDRIAL"/>
    <property type="match status" value="1"/>
</dbReference>
<accession>A0A1V4SE38</accession>
<evidence type="ECO:0000259" key="5">
    <source>
        <dbReference type="PROSITE" id="PS51379"/>
    </source>
</evidence>
<dbReference type="STRING" id="48256.CLHUN_39890"/>
<keyword evidence="3" id="KW-0408">Iron</keyword>
<dbReference type="AlphaFoldDB" id="A0A1V4SE38"/>
<dbReference type="GO" id="GO:0016020">
    <property type="term" value="C:membrane"/>
    <property type="evidence" value="ECO:0007669"/>
    <property type="project" value="InterPro"/>
</dbReference>